<name>A0A0D0DH26_9AGAM</name>
<feature type="transmembrane region" description="Helical" evidence="2">
    <location>
        <begin position="146"/>
        <end position="169"/>
    </location>
</feature>
<feature type="transmembrane region" description="Helical" evidence="2">
    <location>
        <begin position="56"/>
        <end position="75"/>
    </location>
</feature>
<reference evidence="3 4" key="1">
    <citation type="submission" date="2014-04" db="EMBL/GenBank/DDBJ databases">
        <authorList>
            <consortium name="DOE Joint Genome Institute"/>
            <person name="Kuo A."/>
            <person name="Kohler A."/>
            <person name="Jargeat P."/>
            <person name="Nagy L.G."/>
            <person name="Floudas D."/>
            <person name="Copeland A."/>
            <person name="Barry K.W."/>
            <person name="Cichocki N."/>
            <person name="Veneault-Fourrey C."/>
            <person name="LaButti K."/>
            <person name="Lindquist E.A."/>
            <person name="Lipzen A."/>
            <person name="Lundell T."/>
            <person name="Morin E."/>
            <person name="Murat C."/>
            <person name="Sun H."/>
            <person name="Tunlid A."/>
            <person name="Henrissat B."/>
            <person name="Grigoriev I.V."/>
            <person name="Hibbett D.S."/>
            <person name="Martin F."/>
            <person name="Nordberg H.P."/>
            <person name="Cantor M.N."/>
            <person name="Hua S.X."/>
        </authorList>
    </citation>
    <scope>NUCLEOTIDE SEQUENCE [LARGE SCALE GENOMIC DNA]</scope>
    <source>
        <strain evidence="3 4">Ve08.2h10</strain>
    </source>
</reference>
<gene>
    <name evidence="3" type="ORF">PAXRUDRAFT_824967</name>
</gene>
<dbReference type="AlphaFoldDB" id="A0A0D0DH26"/>
<evidence type="ECO:0000256" key="2">
    <source>
        <dbReference type="SAM" id="Phobius"/>
    </source>
</evidence>
<feature type="region of interest" description="Disordered" evidence="1">
    <location>
        <begin position="212"/>
        <end position="245"/>
    </location>
</feature>
<keyword evidence="4" id="KW-1185">Reference proteome</keyword>
<feature type="transmembrane region" description="Helical" evidence="2">
    <location>
        <begin position="24"/>
        <end position="44"/>
    </location>
</feature>
<feature type="transmembrane region" description="Helical" evidence="2">
    <location>
        <begin position="81"/>
        <end position="100"/>
    </location>
</feature>
<protein>
    <submittedName>
        <fullName evidence="3">Uncharacterized protein</fullName>
    </submittedName>
</protein>
<evidence type="ECO:0000256" key="1">
    <source>
        <dbReference type="SAM" id="MobiDB-lite"/>
    </source>
</evidence>
<organism evidence="3 4">
    <name type="scientific">Paxillus rubicundulus Ve08.2h10</name>
    <dbReference type="NCBI Taxonomy" id="930991"/>
    <lineage>
        <taxon>Eukaryota</taxon>
        <taxon>Fungi</taxon>
        <taxon>Dikarya</taxon>
        <taxon>Basidiomycota</taxon>
        <taxon>Agaricomycotina</taxon>
        <taxon>Agaricomycetes</taxon>
        <taxon>Agaricomycetidae</taxon>
        <taxon>Boletales</taxon>
        <taxon>Paxilineae</taxon>
        <taxon>Paxillaceae</taxon>
        <taxon>Paxillus</taxon>
    </lineage>
</organism>
<feature type="transmembrane region" description="Helical" evidence="2">
    <location>
        <begin position="121"/>
        <end position="140"/>
    </location>
</feature>
<reference evidence="4" key="2">
    <citation type="submission" date="2015-01" db="EMBL/GenBank/DDBJ databases">
        <title>Evolutionary Origins and Diversification of the Mycorrhizal Mutualists.</title>
        <authorList>
            <consortium name="DOE Joint Genome Institute"/>
            <consortium name="Mycorrhizal Genomics Consortium"/>
            <person name="Kohler A."/>
            <person name="Kuo A."/>
            <person name="Nagy L.G."/>
            <person name="Floudas D."/>
            <person name="Copeland A."/>
            <person name="Barry K.W."/>
            <person name="Cichocki N."/>
            <person name="Veneault-Fourrey C."/>
            <person name="LaButti K."/>
            <person name="Lindquist E.A."/>
            <person name="Lipzen A."/>
            <person name="Lundell T."/>
            <person name="Morin E."/>
            <person name="Murat C."/>
            <person name="Riley R."/>
            <person name="Ohm R."/>
            <person name="Sun H."/>
            <person name="Tunlid A."/>
            <person name="Henrissat B."/>
            <person name="Grigoriev I.V."/>
            <person name="Hibbett D.S."/>
            <person name="Martin F."/>
        </authorList>
    </citation>
    <scope>NUCLEOTIDE SEQUENCE [LARGE SCALE GENOMIC DNA]</scope>
    <source>
        <strain evidence="4">Ve08.2h10</strain>
    </source>
</reference>
<keyword evidence="2" id="KW-0472">Membrane</keyword>
<keyword evidence="2" id="KW-0812">Transmembrane</keyword>
<sequence length="245" mass="27147">MFLGASDLLMIIRVFAMYNRSKTILSILFVIYISNMALTIVPLVSQMTRKLRLSVYLADVVDVPLCIVPDITIPIPSRYLLGSRFILGAFLCIFAVTKFVRQSLETYKEIKQWRSNRYMELLVRESILYFVINLLSNALITTVTSGMQSIVSIITIAILPYVIAPRFVISIREFHSRAVEHIDTGFGAASQHVSPDDNMMFASVGDMPWGDADAAGGEGGSEGARVWPDNRDPGMGEETADGARA</sequence>
<dbReference type="InParanoid" id="A0A0D0DH26"/>
<evidence type="ECO:0000313" key="3">
    <source>
        <dbReference type="EMBL" id="KIK97382.1"/>
    </source>
</evidence>
<dbReference type="EMBL" id="KN824938">
    <property type="protein sequence ID" value="KIK97382.1"/>
    <property type="molecule type" value="Genomic_DNA"/>
</dbReference>
<keyword evidence="2" id="KW-1133">Transmembrane helix</keyword>
<proteinExistence type="predicted"/>
<accession>A0A0D0DH26</accession>
<evidence type="ECO:0000313" key="4">
    <source>
        <dbReference type="Proteomes" id="UP000054538"/>
    </source>
</evidence>
<dbReference type="OrthoDB" id="3349377at2759"/>
<dbReference type="HOGENOM" id="CLU_035509_15_1_1"/>
<dbReference type="Proteomes" id="UP000054538">
    <property type="component" value="Unassembled WGS sequence"/>
</dbReference>